<keyword evidence="2" id="KW-1185">Reference proteome</keyword>
<comment type="caution">
    <text evidence="1">The sequence shown here is derived from an EMBL/GenBank/DDBJ whole genome shotgun (WGS) entry which is preliminary data.</text>
</comment>
<organism evidence="1 2">
    <name type="scientific">Neorhodopirellula lusitana</name>
    <dbReference type="NCBI Taxonomy" id="445327"/>
    <lineage>
        <taxon>Bacteria</taxon>
        <taxon>Pseudomonadati</taxon>
        <taxon>Planctomycetota</taxon>
        <taxon>Planctomycetia</taxon>
        <taxon>Pirellulales</taxon>
        <taxon>Pirellulaceae</taxon>
        <taxon>Neorhodopirellula</taxon>
    </lineage>
</organism>
<sequence>MRARNGSVGETEASAEWMHGNCAAPEERCTWHQDCGIPSLLQ</sequence>
<dbReference type="RefSeq" id="WP_283433660.1">
    <property type="nucleotide sequence ID" value="NZ_FXUG01000009.1"/>
</dbReference>
<evidence type="ECO:0000313" key="2">
    <source>
        <dbReference type="Proteomes" id="UP001158067"/>
    </source>
</evidence>
<gene>
    <name evidence="1" type="ORF">SAMN06265222_10972</name>
</gene>
<reference evidence="1 2" key="1">
    <citation type="submission" date="2017-05" db="EMBL/GenBank/DDBJ databases">
        <authorList>
            <person name="Varghese N."/>
            <person name="Submissions S."/>
        </authorList>
    </citation>
    <scope>NUCLEOTIDE SEQUENCE [LARGE SCALE GENOMIC DNA]</scope>
    <source>
        <strain evidence="1 2">DSM 25457</strain>
    </source>
</reference>
<name>A0ABY1QAC9_9BACT</name>
<proteinExistence type="predicted"/>
<dbReference type="Proteomes" id="UP001158067">
    <property type="component" value="Unassembled WGS sequence"/>
</dbReference>
<accession>A0ABY1QAC9</accession>
<dbReference type="EMBL" id="FXUG01000009">
    <property type="protein sequence ID" value="SMP65517.1"/>
    <property type="molecule type" value="Genomic_DNA"/>
</dbReference>
<evidence type="ECO:0000313" key="1">
    <source>
        <dbReference type="EMBL" id="SMP65517.1"/>
    </source>
</evidence>
<protein>
    <submittedName>
        <fullName evidence="1">Uncharacterized protein</fullName>
    </submittedName>
</protein>